<dbReference type="GO" id="GO:0008061">
    <property type="term" value="F:chitin binding"/>
    <property type="evidence" value="ECO:0007669"/>
    <property type="project" value="InterPro"/>
</dbReference>
<dbReference type="GO" id="GO:0004568">
    <property type="term" value="F:chitinase activity"/>
    <property type="evidence" value="ECO:0007669"/>
    <property type="project" value="TreeGrafter"/>
</dbReference>
<dbReference type="SUPFAM" id="SSF51445">
    <property type="entry name" value="(Trans)glycosidases"/>
    <property type="match status" value="1"/>
</dbReference>
<dbReference type="PANTHER" id="PTHR11177:SF317">
    <property type="entry name" value="CHITINASE 12-RELATED"/>
    <property type="match status" value="1"/>
</dbReference>
<feature type="compositionally biased region" description="Pro residues" evidence="1">
    <location>
        <begin position="445"/>
        <end position="454"/>
    </location>
</feature>
<dbReference type="Gene3D" id="3.30.1520.10">
    <property type="entry name" value="Phox-like domain"/>
    <property type="match status" value="1"/>
</dbReference>
<dbReference type="InterPro" id="IPR050314">
    <property type="entry name" value="Glycosyl_Hydrlase_18"/>
</dbReference>
<reference evidence="4 5" key="1">
    <citation type="submission" date="2020-01" db="EMBL/GenBank/DDBJ databases">
        <authorList>
            <person name="Gupta K D."/>
        </authorList>
    </citation>
    <scope>NUCLEOTIDE SEQUENCE [LARGE SCALE GENOMIC DNA]</scope>
</reference>
<protein>
    <recommendedName>
        <fullName evidence="6">Chitinase</fullName>
    </recommendedName>
</protein>
<feature type="region of interest" description="Disordered" evidence="1">
    <location>
        <begin position="435"/>
        <end position="457"/>
    </location>
</feature>
<dbReference type="GO" id="GO:0005975">
    <property type="term" value="P:carbohydrate metabolic process"/>
    <property type="evidence" value="ECO:0007669"/>
    <property type="project" value="InterPro"/>
</dbReference>
<dbReference type="InterPro" id="IPR001223">
    <property type="entry name" value="Glyco_hydro18_cat"/>
</dbReference>
<dbReference type="InterPro" id="IPR011583">
    <property type="entry name" value="Chitinase_II/V-like_cat"/>
</dbReference>
<dbReference type="PROSITE" id="PS51910">
    <property type="entry name" value="GH18_2"/>
    <property type="match status" value="1"/>
</dbReference>
<dbReference type="SMART" id="SM00312">
    <property type="entry name" value="PX"/>
    <property type="match status" value="1"/>
</dbReference>
<dbReference type="OrthoDB" id="73875at2759"/>
<evidence type="ECO:0000259" key="3">
    <source>
        <dbReference type="PROSITE" id="PS51910"/>
    </source>
</evidence>
<dbReference type="InterPro" id="IPR036871">
    <property type="entry name" value="PX_dom_sf"/>
</dbReference>
<dbReference type="Pfam" id="PF00704">
    <property type="entry name" value="Glyco_hydro_18"/>
    <property type="match status" value="1"/>
</dbReference>
<dbReference type="InterPro" id="IPR001683">
    <property type="entry name" value="PX_dom"/>
</dbReference>
<keyword evidence="5" id="KW-1185">Reference proteome</keyword>
<dbReference type="Pfam" id="PF00787">
    <property type="entry name" value="PX"/>
    <property type="match status" value="1"/>
</dbReference>
<dbReference type="Gene3D" id="3.20.20.80">
    <property type="entry name" value="Glycosidases"/>
    <property type="match status" value="1"/>
</dbReference>
<evidence type="ECO:0000256" key="1">
    <source>
        <dbReference type="SAM" id="MobiDB-lite"/>
    </source>
</evidence>
<dbReference type="Gene3D" id="3.10.50.10">
    <property type="match status" value="1"/>
</dbReference>
<organism evidence="4 5">
    <name type="scientific">Cyclocybe aegerita</name>
    <name type="common">Black poplar mushroom</name>
    <name type="synonym">Agrocybe aegerita</name>
    <dbReference type="NCBI Taxonomy" id="1973307"/>
    <lineage>
        <taxon>Eukaryota</taxon>
        <taxon>Fungi</taxon>
        <taxon>Dikarya</taxon>
        <taxon>Basidiomycota</taxon>
        <taxon>Agaricomycotina</taxon>
        <taxon>Agaricomycetes</taxon>
        <taxon>Agaricomycetidae</taxon>
        <taxon>Agaricales</taxon>
        <taxon>Agaricineae</taxon>
        <taxon>Bolbitiaceae</taxon>
        <taxon>Cyclocybe</taxon>
    </lineage>
</organism>
<dbReference type="PANTHER" id="PTHR11177">
    <property type="entry name" value="CHITINASE"/>
    <property type="match status" value="1"/>
</dbReference>
<dbReference type="Proteomes" id="UP000467700">
    <property type="component" value="Unassembled WGS sequence"/>
</dbReference>
<dbReference type="GO" id="GO:0006032">
    <property type="term" value="P:chitin catabolic process"/>
    <property type="evidence" value="ECO:0007669"/>
    <property type="project" value="TreeGrafter"/>
</dbReference>
<dbReference type="GO" id="GO:0005576">
    <property type="term" value="C:extracellular region"/>
    <property type="evidence" value="ECO:0007669"/>
    <property type="project" value="TreeGrafter"/>
</dbReference>
<name>A0A8S0W378_CYCAE</name>
<gene>
    <name evidence="4" type="ORF">AAE3_LOCUS10563</name>
</gene>
<feature type="domain" description="PX" evidence="2">
    <location>
        <begin position="2"/>
        <end position="116"/>
    </location>
</feature>
<sequence length="571" mass="61731">MTTIDSAIIAKHTTSSTPQPHVIYIIEVTHDNGAIFEVQRRFSDFVALKLALGDCFPLPPKRTITTSVVPCAWMDDRLIEERKRGLQMYLTYLLHDLARRRDPELARFLAPGYYRYIGRLSAANNAKDGPGGEQVTTPSMIQAKSALASSYMRSGGANAAGTDEDRKKPIAASYYPSWAADTLPPSKIDFSKFDVIFFAFVTPNGTAGINWDDGSEKVLQNLVVAARQSGHSTKIVLSVGGWGGCHWFSQVMSTSSNRTKFANTLVNTVNTYGLDGKATTMMSSQLQTYLDLEGIDIDWEYPNAEGNGNPHSSADTANLLSFFKMLRDTFGPTKIISAAVTQLPWLGPDSAPLTDVSAFAAQMTYVNIMNYDVFGASSNPGPNAPLGGGNLCGSSTQPKATAQAAFAQWTKAGMPASKLLLGLPLYGYVSKSSSKKLSGSLIPTPNDPRFPPGAHPRHPPISANGAQGDLSHLWGQQIAFSQIISFGALTQNSDGSYGGVNGYTMGWDDCSDTPYLFNTAQTTVVTYDDTWSIASKTQFAKKSGMAGCFTWSMDQDDGLALHNIILHNLRK</sequence>
<evidence type="ECO:0008006" key="6">
    <source>
        <dbReference type="Google" id="ProtNLM"/>
    </source>
</evidence>
<accession>A0A8S0W378</accession>
<dbReference type="InterPro" id="IPR017853">
    <property type="entry name" value="GH"/>
</dbReference>
<dbReference type="SUPFAM" id="SSF64268">
    <property type="entry name" value="PX domain"/>
    <property type="match status" value="1"/>
</dbReference>
<proteinExistence type="predicted"/>
<evidence type="ECO:0000259" key="2">
    <source>
        <dbReference type="PROSITE" id="PS50195"/>
    </source>
</evidence>
<dbReference type="InterPro" id="IPR029070">
    <property type="entry name" value="Chitinase_insertion_sf"/>
</dbReference>
<evidence type="ECO:0000313" key="4">
    <source>
        <dbReference type="EMBL" id="CAA7268385.1"/>
    </source>
</evidence>
<evidence type="ECO:0000313" key="5">
    <source>
        <dbReference type="Proteomes" id="UP000467700"/>
    </source>
</evidence>
<dbReference type="PROSITE" id="PS50195">
    <property type="entry name" value="PX"/>
    <property type="match status" value="1"/>
</dbReference>
<comment type="caution">
    <text evidence="4">The sequence shown here is derived from an EMBL/GenBank/DDBJ whole genome shotgun (WGS) entry which is preliminary data.</text>
</comment>
<feature type="domain" description="GH18" evidence="3">
    <location>
        <begin position="169"/>
        <end position="571"/>
    </location>
</feature>
<dbReference type="CDD" id="cd06093">
    <property type="entry name" value="PX_domain"/>
    <property type="match status" value="1"/>
</dbReference>
<dbReference type="AlphaFoldDB" id="A0A8S0W378"/>
<dbReference type="SMART" id="SM00636">
    <property type="entry name" value="Glyco_18"/>
    <property type="match status" value="1"/>
</dbReference>
<dbReference type="GO" id="GO:0035091">
    <property type="term" value="F:phosphatidylinositol binding"/>
    <property type="evidence" value="ECO:0007669"/>
    <property type="project" value="InterPro"/>
</dbReference>
<dbReference type="EMBL" id="CACVBS010000068">
    <property type="protein sequence ID" value="CAA7268385.1"/>
    <property type="molecule type" value="Genomic_DNA"/>
</dbReference>